<name>A0A382R7X6_9ZZZZ</name>
<dbReference type="AlphaFoldDB" id="A0A382R7X6"/>
<evidence type="ECO:0008006" key="2">
    <source>
        <dbReference type="Google" id="ProtNLM"/>
    </source>
</evidence>
<organism evidence="1">
    <name type="scientific">marine metagenome</name>
    <dbReference type="NCBI Taxonomy" id="408172"/>
    <lineage>
        <taxon>unclassified sequences</taxon>
        <taxon>metagenomes</taxon>
        <taxon>ecological metagenomes</taxon>
    </lineage>
</organism>
<evidence type="ECO:0000313" key="1">
    <source>
        <dbReference type="EMBL" id="SVC93844.1"/>
    </source>
</evidence>
<sequence length="75" mass="9141">MRTFFPFSEDVQEDGTMTDRFDSSQDRFFYDFSLDDVVPPDHLVRRIDAVLDFDWLRIELRPYYSPYWSPFQCIS</sequence>
<reference evidence="1" key="1">
    <citation type="submission" date="2018-05" db="EMBL/GenBank/DDBJ databases">
        <authorList>
            <person name="Lanie J.A."/>
            <person name="Ng W.-L."/>
            <person name="Kazmierczak K.M."/>
            <person name="Andrzejewski T.M."/>
            <person name="Davidsen T.M."/>
            <person name="Wayne K.J."/>
            <person name="Tettelin H."/>
            <person name="Glass J.I."/>
            <person name="Rusch D."/>
            <person name="Podicherti R."/>
            <person name="Tsui H.-C.T."/>
            <person name="Winkler M.E."/>
        </authorList>
    </citation>
    <scope>NUCLEOTIDE SEQUENCE</scope>
</reference>
<proteinExistence type="predicted"/>
<accession>A0A382R7X6</accession>
<feature type="non-terminal residue" evidence="1">
    <location>
        <position position="75"/>
    </location>
</feature>
<dbReference type="EMBL" id="UINC01119775">
    <property type="protein sequence ID" value="SVC93844.1"/>
    <property type="molecule type" value="Genomic_DNA"/>
</dbReference>
<gene>
    <name evidence="1" type="ORF">METZ01_LOCUS346698</name>
</gene>
<protein>
    <recommendedName>
        <fullName evidence="2">Transposase InsH N-terminal domain-containing protein</fullName>
    </recommendedName>
</protein>